<dbReference type="RefSeq" id="WP_216632259.1">
    <property type="nucleotide sequence ID" value="NZ_JAHLQN010000001.1"/>
</dbReference>
<dbReference type="Proteomes" id="UP000787672">
    <property type="component" value="Unassembled WGS sequence"/>
</dbReference>
<dbReference type="PANTHER" id="PTHR46112:SF2">
    <property type="entry name" value="XAA-PRO AMINOPEPTIDASE P-RELATED"/>
    <property type="match status" value="1"/>
</dbReference>
<dbReference type="CDD" id="cd01066">
    <property type="entry name" value="APP_MetAP"/>
    <property type="match status" value="1"/>
</dbReference>
<dbReference type="EMBL" id="JAHLQN010000001">
    <property type="protein sequence ID" value="MBU5626825.1"/>
    <property type="molecule type" value="Genomic_DNA"/>
</dbReference>
<sequence>MFQKELTKIQLKQTYEFPIEEYRARLEKVQAEMANNNLPALLLHQPENIRYVSGFFTTGIFSYHALLIPAEGEPVLIIRDMEEGAMRNTAWVSQRTAYADDKNPVPASIAAAACAVEQLGLSESVIGVDLHSWFLTPERLNELKRQLPKVTFVEEPKIVDLLRVIKSPNEIAVIRRAAAAVCAGMRGAIAAVQDGITERELATATYASLIKGGSESPVDGVIISGERTVELHGRFTDRVVQPGDPVYFELTGSVSWYVARTMRTVINGKPTDAQRRLADTIYSIQDAGIEKMQVGANAGEVDRIFREGMIRSGAKESYTNRTAYSIGLTYRPSAGEFIRELVPGSDWTFQPGMVFHVLTMAQGLGFSETILITENGPERLTDIERKLFSLK</sequence>
<accession>A0ABS6F9T6</accession>
<dbReference type="PANTHER" id="PTHR46112">
    <property type="entry name" value="AMINOPEPTIDASE"/>
    <property type="match status" value="1"/>
</dbReference>
<evidence type="ECO:0000259" key="2">
    <source>
        <dbReference type="Pfam" id="PF01321"/>
    </source>
</evidence>
<keyword evidence="4" id="KW-1185">Reference proteome</keyword>
<dbReference type="Pfam" id="PF01321">
    <property type="entry name" value="Creatinase_N"/>
    <property type="match status" value="1"/>
</dbReference>
<comment type="caution">
    <text evidence="3">The sequence shown here is derived from an EMBL/GenBank/DDBJ whole genome shotgun (WGS) entry which is preliminary data.</text>
</comment>
<evidence type="ECO:0000313" key="4">
    <source>
        <dbReference type="Proteomes" id="UP000787672"/>
    </source>
</evidence>
<dbReference type="InterPro" id="IPR050659">
    <property type="entry name" value="Peptidase_M24B"/>
</dbReference>
<organism evidence="3 4">
    <name type="scientific">Dysosmobacter acutus</name>
    <dbReference type="NCBI Taxonomy" id="2841504"/>
    <lineage>
        <taxon>Bacteria</taxon>
        <taxon>Bacillati</taxon>
        <taxon>Bacillota</taxon>
        <taxon>Clostridia</taxon>
        <taxon>Eubacteriales</taxon>
        <taxon>Oscillospiraceae</taxon>
        <taxon>Dysosmobacter</taxon>
    </lineage>
</organism>
<gene>
    <name evidence="3" type="ORF">KQI82_07845</name>
</gene>
<protein>
    <submittedName>
        <fullName evidence="3">Xaa-Pro peptidase family protein</fullName>
    </submittedName>
</protein>
<feature type="domain" description="Creatinase N-terminal" evidence="2">
    <location>
        <begin position="25"/>
        <end position="165"/>
    </location>
</feature>
<evidence type="ECO:0000313" key="3">
    <source>
        <dbReference type="EMBL" id="MBU5626825.1"/>
    </source>
</evidence>
<proteinExistence type="predicted"/>
<dbReference type="InterPro" id="IPR000587">
    <property type="entry name" value="Creatinase_N"/>
</dbReference>
<dbReference type="Pfam" id="PF00557">
    <property type="entry name" value="Peptidase_M24"/>
    <property type="match status" value="1"/>
</dbReference>
<name>A0ABS6F9T6_9FIRM</name>
<evidence type="ECO:0000259" key="1">
    <source>
        <dbReference type="Pfam" id="PF00557"/>
    </source>
</evidence>
<feature type="domain" description="Peptidase M24" evidence="1">
    <location>
        <begin position="174"/>
        <end position="374"/>
    </location>
</feature>
<dbReference type="InterPro" id="IPR000994">
    <property type="entry name" value="Pept_M24"/>
</dbReference>
<reference evidence="3 4" key="1">
    <citation type="submission" date="2021-06" db="EMBL/GenBank/DDBJ databases">
        <authorList>
            <person name="Sun Q."/>
            <person name="Li D."/>
        </authorList>
    </citation>
    <scope>NUCLEOTIDE SEQUENCE [LARGE SCALE GENOMIC DNA]</scope>
    <source>
        <strain evidence="3 4">MSJ-2</strain>
    </source>
</reference>